<reference evidence="2 3" key="1">
    <citation type="submission" date="2015-03" db="EMBL/GenBank/DDBJ databases">
        <title>Genome sequence of Pseudoalteromonas aurantia.</title>
        <authorList>
            <person name="Xie B.-B."/>
            <person name="Rong J.-C."/>
            <person name="Qin Q.-L."/>
            <person name="Zhang Y.-Z."/>
        </authorList>
    </citation>
    <scope>NUCLEOTIDE SEQUENCE [LARGE SCALE GENOMIC DNA]</scope>
    <source>
        <strain evidence="2 3">208</strain>
    </source>
</reference>
<protein>
    <submittedName>
        <fullName evidence="2">Gluconolactonase</fullName>
    </submittedName>
</protein>
<dbReference type="PRINTS" id="PR01790">
    <property type="entry name" value="SMP30FAMILY"/>
</dbReference>
<evidence type="ECO:0000313" key="3">
    <source>
        <dbReference type="Proteomes" id="UP000615755"/>
    </source>
</evidence>
<dbReference type="PROSITE" id="PS51257">
    <property type="entry name" value="PROKAR_LIPOPROTEIN"/>
    <property type="match status" value="1"/>
</dbReference>
<dbReference type="RefSeq" id="WP_192508104.1">
    <property type="nucleotide sequence ID" value="NZ_AQGV01000012.1"/>
</dbReference>
<dbReference type="PANTHER" id="PTHR47572:SF5">
    <property type="entry name" value="BLR2277 PROTEIN"/>
    <property type="match status" value="1"/>
</dbReference>
<dbReference type="SUPFAM" id="SSF63829">
    <property type="entry name" value="Calcium-dependent phosphotriesterase"/>
    <property type="match status" value="1"/>
</dbReference>
<dbReference type="PANTHER" id="PTHR47572">
    <property type="entry name" value="LIPOPROTEIN-RELATED"/>
    <property type="match status" value="1"/>
</dbReference>
<dbReference type="Gene3D" id="2.120.10.30">
    <property type="entry name" value="TolB, C-terminal domain"/>
    <property type="match status" value="1"/>
</dbReference>
<name>A0ABR9ED49_9GAMM</name>
<dbReference type="InterPro" id="IPR011042">
    <property type="entry name" value="6-blade_b-propeller_TolB-like"/>
</dbReference>
<dbReference type="Proteomes" id="UP000615755">
    <property type="component" value="Unassembled WGS sequence"/>
</dbReference>
<feature type="domain" description="SMP-30/Gluconolactonase/LRE-like region" evidence="1">
    <location>
        <begin position="46"/>
        <end position="279"/>
    </location>
</feature>
<gene>
    <name evidence="2" type="primary">gnl</name>
    <name evidence="2" type="ORF">PAUR_a2613</name>
</gene>
<comment type="caution">
    <text evidence="2">The sequence shown here is derived from an EMBL/GenBank/DDBJ whole genome shotgun (WGS) entry which is preliminary data.</text>
</comment>
<dbReference type="EMBL" id="AQGV01000012">
    <property type="protein sequence ID" value="MBE0368889.1"/>
    <property type="molecule type" value="Genomic_DNA"/>
</dbReference>
<dbReference type="InterPro" id="IPR051262">
    <property type="entry name" value="SMP-30/CGR1_Lactonase"/>
</dbReference>
<evidence type="ECO:0000313" key="2">
    <source>
        <dbReference type="EMBL" id="MBE0368889.1"/>
    </source>
</evidence>
<evidence type="ECO:0000259" key="1">
    <source>
        <dbReference type="Pfam" id="PF08450"/>
    </source>
</evidence>
<dbReference type="InterPro" id="IPR013658">
    <property type="entry name" value="SGL"/>
</dbReference>
<proteinExistence type="predicted"/>
<accession>A0ABR9ED49</accession>
<organism evidence="2 3">
    <name type="scientific">Pseudoalteromonas aurantia 208</name>
    <dbReference type="NCBI Taxonomy" id="1314867"/>
    <lineage>
        <taxon>Bacteria</taxon>
        <taxon>Pseudomonadati</taxon>
        <taxon>Pseudomonadota</taxon>
        <taxon>Gammaproteobacteria</taxon>
        <taxon>Alteromonadales</taxon>
        <taxon>Pseudoalteromonadaceae</taxon>
        <taxon>Pseudoalteromonas</taxon>
    </lineage>
</organism>
<dbReference type="InterPro" id="IPR005511">
    <property type="entry name" value="SMP-30"/>
</dbReference>
<sequence length="300" mass="32880">MQKFFWVMLTLLGGCQNSTVHFNENNPVIFQAMDWVADGTFTEGVEGPAVDSHGALYAVNYGQQGTIGVVQGKNNTKLWLTLPEGSVGNGIRFNQHGDMFVADYTGHNILKITPQGAVSVHAHEPLMNQPNDIAIRDDGMIYASDPNWSSGRGQIWRIATDGTVSLLQAEMGTSNGIEVSPDNLTLYVNESKQQKIWAFTLNEQGDVSDKRLFYQFTKHGLDGMRTDSQGNLYVARYGAGEVVVLSPSGSLLHTVRLKGKYPTNIAFGGVQGTQVFVTMQKRGAIESFYSEYAGRAHALH</sequence>
<dbReference type="Pfam" id="PF08450">
    <property type="entry name" value="SGL"/>
    <property type="match status" value="1"/>
</dbReference>
<keyword evidence="3" id="KW-1185">Reference proteome</keyword>